<organism evidence="2 3">
    <name type="scientific">Streptomyces thermodiastaticus</name>
    <dbReference type="NCBI Taxonomy" id="44061"/>
    <lineage>
        <taxon>Bacteria</taxon>
        <taxon>Bacillati</taxon>
        <taxon>Actinomycetota</taxon>
        <taxon>Actinomycetes</taxon>
        <taxon>Kitasatosporales</taxon>
        <taxon>Streptomycetaceae</taxon>
        <taxon>Streptomyces</taxon>
    </lineage>
</organism>
<evidence type="ECO:0000313" key="3">
    <source>
        <dbReference type="Proteomes" id="UP001236795"/>
    </source>
</evidence>
<name>A0ABU0K9V3_9ACTN</name>
<protein>
    <submittedName>
        <fullName evidence="2">Uncharacterized protein</fullName>
    </submittedName>
</protein>
<proteinExistence type="predicted"/>
<accession>A0ABU0K9V3</accession>
<comment type="caution">
    <text evidence="2">The sequence shown here is derived from an EMBL/GenBank/DDBJ whole genome shotgun (WGS) entry which is preliminary data.</text>
</comment>
<reference evidence="2 3" key="1">
    <citation type="submission" date="2023-07" db="EMBL/GenBank/DDBJ databases">
        <title>Genomic Encyclopedia of Type Strains, Phase IV (KMG-IV): sequencing the most valuable type-strain genomes for metagenomic binning, comparative biology and taxonomic classification.</title>
        <authorList>
            <person name="Goeker M."/>
        </authorList>
    </citation>
    <scope>NUCLEOTIDE SEQUENCE [LARGE SCALE GENOMIC DNA]</scope>
    <source>
        <strain evidence="2 3">DSM 40573</strain>
    </source>
</reference>
<evidence type="ECO:0000256" key="1">
    <source>
        <dbReference type="SAM" id="MobiDB-lite"/>
    </source>
</evidence>
<gene>
    <name evidence="2" type="ORF">QO019_000970</name>
</gene>
<sequence length="102" mass="11124">MPLRLAGPEPDSVETKGFSVSEAVQNGSLLTLQRGFLIAKLSELTVRGLLRGREPRRLTPSVTTRQHPDRDPLGPAIEATLAELGARVAEERELELLLSDLV</sequence>
<dbReference type="Proteomes" id="UP001236795">
    <property type="component" value="Unassembled WGS sequence"/>
</dbReference>
<keyword evidence="3" id="KW-1185">Reference proteome</keyword>
<dbReference type="EMBL" id="JAUSWC010000003">
    <property type="protein sequence ID" value="MDQ0486138.1"/>
    <property type="molecule type" value="Genomic_DNA"/>
</dbReference>
<dbReference type="RefSeq" id="WP_161232246.1">
    <property type="nucleotide sequence ID" value="NZ_JAUSWC010000003.1"/>
</dbReference>
<feature type="region of interest" description="Disordered" evidence="1">
    <location>
        <begin position="55"/>
        <end position="74"/>
    </location>
</feature>
<evidence type="ECO:0000313" key="2">
    <source>
        <dbReference type="EMBL" id="MDQ0486138.1"/>
    </source>
</evidence>